<dbReference type="GO" id="GO:0003676">
    <property type="term" value="F:nucleic acid binding"/>
    <property type="evidence" value="ECO:0007669"/>
    <property type="project" value="InterPro"/>
</dbReference>
<dbReference type="RefSeq" id="WP_109967486.1">
    <property type="nucleotide sequence ID" value="NZ_CP176093.1"/>
</dbReference>
<comment type="caution">
    <text evidence="1">The sequence shown here is derived from an EMBL/GenBank/DDBJ whole genome shotgun (WGS) entry which is preliminary data.</text>
</comment>
<accession>A0A2V2NCX7</accession>
<organism evidence="1 2">
    <name type="scientific">Methanospirillum lacunae</name>
    <dbReference type="NCBI Taxonomy" id="668570"/>
    <lineage>
        <taxon>Archaea</taxon>
        <taxon>Methanobacteriati</taxon>
        <taxon>Methanobacteriota</taxon>
        <taxon>Stenosarchaea group</taxon>
        <taxon>Methanomicrobia</taxon>
        <taxon>Methanomicrobiales</taxon>
        <taxon>Methanospirillaceae</taxon>
        <taxon>Methanospirillum</taxon>
    </lineage>
</organism>
<name>A0A2V2NCX7_9EURY</name>
<keyword evidence="2" id="KW-1185">Reference proteome</keyword>
<dbReference type="GeneID" id="97549585"/>
<evidence type="ECO:0000313" key="1">
    <source>
        <dbReference type="EMBL" id="PWR74207.1"/>
    </source>
</evidence>
<dbReference type="OrthoDB" id="117677at2157"/>
<reference evidence="1 2" key="1">
    <citation type="submission" date="2018-05" db="EMBL/GenBank/DDBJ databases">
        <title>Draft genome of Methanospirillum lacunae Ki8-1.</title>
        <authorList>
            <person name="Dueholm M.S."/>
            <person name="Nielsen P.H."/>
            <person name="Bakmann L.F."/>
            <person name="Otzen D.E."/>
        </authorList>
    </citation>
    <scope>NUCLEOTIDE SEQUENCE [LARGE SCALE GENOMIC DNA]</scope>
    <source>
        <strain evidence="1 2">Ki8-1</strain>
    </source>
</reference>
<sequence length="113" mass="12834">MTGTSLTARSTLYHAGAELNRAGYHFLRIAGSGRLFDFVAWSRQRIIFVTVKRIRKGDISLFSDDVQELASFLNENHLPGMVQFWIFTSKSWLIYEILPGGALRIRGGIHESF</sequence>
<evidence type="ECO:0008006" key="3">
    <source>
        <dbReference type="Google" id="ProtNLM"/>
    </source>
</evidence>
<dbReference type="InterPro" id="IPR011856">
    <property type="entry name" value="tRNA_endonuc-like_dom_sf"/>
</dbReference>
<dbReference type="Gene3D" id="3.40.1350.10">
    <property type="match status" value="1"/>
</dbReference>
<evidence type="ECO:0000313" key="2">
    <source>
        <dbReference type="Proteomes" id="UP000245657"/>
    </source>
</evidence>
<dbReference type="Proteomes" id="UP000245657">
    <property type="component" value="Unassembled WGS sequence"/>
</dbReference>
<gene>
    <name evidence="1" type="ORF">DK846_03395</name>
</gene>
<proteinExistence type="predicted"/>
<dbReference type="AlphaFoldDB" id="A0A2V2NCX7"/>
<dbReference type="EMBL" id="QGMY01000002">
    <property type="protein sequence ID" value="PWR74207.1"/>
    <property type="molecule type" value="Genomic_DNA"/>
</dbReference>
<protein>
    <recommendedName>
        <fullName evidence="3">Holliday junction resolvase</fullName>
    </recommendedName>
</protein>